<name>A0A810Q614_9FIRM</name>
<reference evidence="2" key="1">
    <citation type="submission" date="2020-09" db="EMBL/GenBank/DDBJ databases">
        <title>New species isolated from human feces.</title>
        <authorList>
            <person name="Kitahara M."/>
            <person name="Shigeno Y."/>
            <person name="Shime M."/>
            <person name="Matsumoto Y."/>
            <person name="Nakamura S."/>
            <person name="Motooka D."/>
            <person name="Fukuoka S."/>
            <person name="Nishikawa H."/>
            <person name="Benno Y."/>
        </authorList>
    </citation>
    <scope>NUCLEOTIDE SEQUENCE</scope>
    <source>
        <strain evidence="2">MM59</strain>
    </source>
</reference>
<sequence>MANDHMSNNSASMDQEFHDKYTVKMIRNGRLTTLIAALLTLVPPLYLWLVVGFKPTWGQIGAGWSIMFSAYFLLYFFEPLGFYPQMGLSGIYIGYLAGNIPSVRLPAMLAAQSATGCEAGTKRGELVGTIAIGMSVFVNLAFTTAAALTGVYILEILPEFVLDAFDFCLPAILGGVLAQYWRKNRIFVPVILVICLGLQLAPIPNFLRFPGAIVISIILGAFLYSQKKKKAA</sequence>
<keyword evidence="1" id="KW-0472">Membrane</keyword>
<protein>
    <submittedName>
        <fullName evidence="2">Uncharacterized protein</fullName>
    </submittedName>
</protein>
<keyword evidence="3" id="KW-1185">Reference proteome</keyword>
<evidence type="ECO:0000256" key="1">
    <source>
        <dbReference type="SAM" id="Phobius"/>
    </source>
</evidence>
<feature type="transmembrane region" description="Helical" evidence="1">
    <location>
        <begin position="130"/>
        <end position="154"/>
    </location>
</feature>
<accession>A0A810Q614</accession>
<evidence type="ECO:0000313" key="3">
    <source>
        <dbReference type="Proteomes" id="UP000679848"/>
    </source>
</evidence>
<proteinExistence type="predicted"/>
<feature type="transmembrane region" description="Helical" evidence="1">
    <location>
        <begin position="209"/>
        <end position="225"/>
    </location>
</feature>
<evidence type="ECO:0000313" key="2">
    <source>
        <dbReference type="EMBL" id="BCK83739.1"/>
    </source>
</evidence>
<feature type="transmembrane region" description="Helical" evidence="1">
    <location>
        <begin position="186"/>
        <end position="203"/>
    </location>
</feature>
<dbReference type="AlphaFoldDB" id="A0A810Q614"/>
<feature type="transmembrane region" description="Helical" evidence="1">
    <location>
        <begin position="160"/>
        <end position="181"/>
    </location>
</feature>
<dbReference type="Proteomes" id="UP000679848">
    <property type="component" value="Chromosome"/>
</dbReference>
<dbReference type="EMBL" id="AP023420">
    <property type="protein sequence ID" value="BCK83739.1"/>
    <property type="molecule type" value="Genomic_DNA"/>
</dbReference>
<dbReference type="RefSeq" id="WP_187028083.1">
    <property type="nucleotide sequence ID" value="NZ_AP023420.1"/>
</dbReference>
<gene>
    <name evidence="2" type="ORF">MM59RIKEN_10580</name>
</gene>
<organism evidence="2 3">
    <name type="scientific">Pusillibacter faecalis</name>
    <dbReference type="NCBI Taxonomy" id="2714358"/>
    <lineage>
        <taxon>Bacteria</taxon>
        <taxon>Bacillati</taxon>
        <taxon>Bacillota</taxon>
        <taxon>Clostridia</taxon>
        <taxon>Eubacteriales</taxon>
        <taxon>Oscillospiraceae</taxon>
        <taxon>Pusillibacter</taxon>
    </lineage>
</organism>
<feature type="transmembrane region" description="Helical" evidence="1">
    <location>
        <begin position="57"/>
        <end position="77"/>
    </location>
</feature>
<dbReference type="KEGG" id="pfaa:MM59RIKEN_10580"/>
<keyword evidence="1" id="KW-1133">Transmembrane helix</keyword>
<feature type="transmembrane region" description="Helical" evidence="1">
    <location>
        <begin position="31"/>
        <end position="51"/>
    </location>
</feature>
<keyword evidence="1" id="KW-0812">Transmembrane</keyword>